<comment type="caution">
    <text evidence="6">The sequence shown here is derived from an EMBL/GenBank/DDBJ whole genome shotgun (WGS) entry which is preliminary data.</text>
</comment>
<dbReference type="InterPro" id="IPR039717">
    <property type="entry name" value="Hgh1"/>
</dbReference>
<name>A0A4S4N957_9APHY</name>
<dbReference type="InterPro" id="IPR007206">
    <property type="entry name" value="Protein_HGH1_C"/>
</dbReference>
<dbReference type="PANTHER" id="PTHR13387">
    <property type="entry name" value="PROTEIN HGH1 HOMOLOG"/>
    <property type="match status" value="1"/>
</dbReference>
<dbReference type="EMBL" id="SGPM01000021">
    <property type="protein sequence ID" value="THH32480.1"/>
    <property type="molecule type" value="Genomic_DNA"/>
</dbReference>
<evidence type="ECO:0000256" key="3">
    <source>
        <dbReference type="SAM" id="MobiDB-lite"/>
    </source>
</evidence>
<feature type="compositionally biased region" description="Acidic residues" evidence="3">
    <location>
        <begin position="418"/>
        <end position="431"/>
    </location>
</feature>
<dbReference type="InterPro" id="IPR007205">
    <property type="entry name" value="Protein_HGH1_N"/>
</dbReference>
<evidence type="ECO:0000313" key="6">
    <source>
        <dbReference type="EMBL" id="THH32480.1"/>
    </source>
</evidence>
<evidence type="ECO:0000259" key="4">
    <source>
        <dbReference type="Pfam" id="PF04063"/>
    </source>
</evidence>
<dbReference type="InterPro" id="IPR016024">
    <property type="entry name" value="ARM-type_fold"/>
</dbReference>
<keyword evidence="7" id="KW-1185">Reference proteome</keyword>
<accession>A0A4S4N957</accession>
<feature type="region of interest" description="Disordered" evidence="3">
    <location>
        <begin position="395"/>
        <end position="431"/>
    </location>
</feature>
<dbReference type="PANTHER" id="PTHR13387:SF9">
    <property type="entry name" value="PROTEIN HGH1 HOMOLOG"/>
    <property type="match status" value="1"/>
</dbReference>
<organism evidence="6 7">
    <name type="scientific">Antrodiella citrinella</name>
    <dbReference type="NCBI Taxonomy" id="2447956"/>
    <lineage>
        <taxon>Eukaryota</taxon>
        <taxon>Fungi</taxon>
        <taxon>Dikarya</taxon>
        <taxon>Basidiomycota</taxon>
        <taxon>Agaricomycotina</taxon>
        <taxon>Agaricomycetes</taxon>
        <taxon>Polyporales</taxon>
        <taxon>Steccherinaceae</taxon>
        <taxon>Antrodiella</taxon>
    </lineage>
</organism>
<dbReference type="Gene3D" id="1.25.10.10">
    <property type="entry name" value="Leucine-rich Repeat Variant"/>
    <property type="match status" value="1"/>
</dbReference>
<dbReference type="Pfam" id="PF04063">
    <property type="entry name" value="DUF383"/>
    <property type="match status" value="1"/>
</dbReference>
<comment type="similarity">
    <text evidence="1">Belongs to the HGH1 family.</text>
</comment>
<evidence type="ECO:0000313" key="7">
    <source>
        <dbReference type="Proteomes" id="UP000308730"/>
    </source>
</evidence>
<dbReference type="SUPFAM" id="SSF48371">
    <property type="entry name" value="ARM repeat"/>
    <property type="match status" value="1"/>
</dbReference>
<protein>
    <recommendedName>
        <fullName evidence="2">Protein HGH1 homolog</fullName>
    </recommendedName>
</protein>
<evidence type="ECO:0000256" key="2">
    <source>
        <dbReference type="ARBA" id="ARBA00014076"/>
    </source>
</evidence>
<evidence type="ECO:0000259" key="5">
    <source>
        <dbReference type="Pfam" id="PF04064"/>
    </source>
</evidence>
<dbReference type="Proteomes" id="UP000308730">
    <property type="component" value="Unassembled WGS sequence"/>
</dbReference>
<proteinExistence type="inferred from homology"/>
<gene>
    <name evidence="6" type="ORF">EUX98_g1745</name>
</gene>
<feature type="domain" description="Protein HGH1 N-terminal" evidence="4">
    <location>
        <begin position="105"/>
        <end position="343"/>
    </location>
</feature>
<sequence length="431" mass="47293">MAEEVKELIPFLRDKSPAVRQIALENLLGCTPKESPHRHIFFDGLRSGGLQAATDNDVVRSLKLLCRDSLAVAHDAFKALVNLSDDARLISSLSEPTFLNFLVSYILNPQSKLADLASMLISNMTTSASVCAALLTLTVSVHPDEKSATTYYAVDSRSGTCIPPYPLPTGDPKSILALPLLIEAFSKSALPDGADEDQRTREANLHFLSSVFANITATPAGRLFFVTPRPANPLLAEEPLEYPLTKILVFTEHPDLIRRGGVTSAIKNCAFQVHAHKALLSPETVKVAAPPSTAGAPGMDILPFILLPLAGPEEFDLEDQDLLPAALQFLPSTKTREADQYLRLNHVETLLLLCTTFWGREYLRAHGVYQIVRALHETEQEESVVRLVNFLQRDEGHDSKNDDPTTIAAALSVAKPQEDEDEDEDSRIEEI</sequence>
<evidence type="ECO:0000256" key="1">
    <source>
        <dbReference type="ARBA" id="ARBA00006712"/>
    </source>
</evidence>
<dbReference type="Pfam" id="PF04064">
    <property type="entry name" value="DUF384"/>
    <property type="match status" value="1"/>
</dbReference>
<feature type="domain" description="Protein HGH1 C-terminal" evidence="5">
    <location>
        <begin position="349"/>
        <end position="397"/>
    </location>
</feature>
<dbReference type="AlphaFoldDB" id="A0A4S4N957"/>
<dbReference type="InterPro" id="IPR011989">
    <property type="entry name" value="ARM-like"/>
</dbReference>
<reference evidence="6 7" key="1">
    <citation type="submission" date="2019-02" db="EMBL/GenBank/DDBJ databases">
        <title>Genome sequencing of the rare red list fungi Antrodiella citrinella (Flaviporus citrinellus).</title>
        <authorList>
            <person name="Buettner E."/>
            <person name="Kellner H."/>
        </authorList>
    </citation>
    <scope>NUCLEOTIDE SEQUENCE [LARGE SCALE GENOMIC DNA]</scope>
    <source>
        <strain evidence="6 7">DSM 108506</strain>
    </source>
</reference>
<dbReference type="OrthoDB" id="338814at2759"/>